<accession>A0A1M5MAJ2</accession>
<dbReference type="AlphaFoldDB" id="A0A1M5MAJ2"/>
<evidence type="ECO:0000313" key="1">
    <source>
        <dbReference type="EMBL" id="SHG74364.1"/>
    </source>
</evidence>
<keyword evidence="2" id="KW-1185">Reference proteome</keyword>
<gene>
    <name evidence="1" type="ORF">SAMN05421807_101433</name>
</gene>
<organism evidence="1 2">
    <name type="scientific">Virgibacillus chiguensis</name>
    <dbReference type="NCBI Taxonomy" id="411959"/>
    <lineage>
        <taxon>Bacteria</taxon>
        <taxon>Bacillati</taxon>
        <taxon>Bacillota</taxon>
        <taxon>Bacilli</taxon>
        <taxon>Bacillales</taxon>
        <taxon>Bacillaceae</taxon>
        <taxon>Virgibacillus</taxon>
    </lineage>
</organism>
<dbReference type="Gene3D" id="1.25.40.10">
    <property type="entry name" value="Tetratricopeptide repeat domain"/>
    <property type="match status" value="1"/>
</dbReference>
<name>A0A1M5MAJ2_9BACI</name>
<evidence type="ECO:0008006" key="3">
    <source>
        <dbReference type="Google" id="ProtNLM"/>
    </source>
</evidence>
<evidence type="ECO:0000313" key="2">
    <source>
        <dbReference type="Proteomes" id="UP000184079"/>
    </source>
</evidence>
<dbReference type="RefSeq" id="WP_073004704.1">
    <property type="nucleotide sequence ID" value="NZ_FQXD01000001.1"/>
</dbReference>
<dbReference type="InterPro" id="IPR011990">
    <property type="entry name" value="TPR-like_helical_dom_sf"/>
</dbReference>
<dbReference type="Pfam" id="PF14559">
    <property type="entry name" value="TPR_19"/>
    <property type="match status" value="1"/>
</dbReference>
<proteinExistence type="predicted"/>
<dbReference type="SUPFAM" id="SSF116965">
    <property type="entry name" value="Hypothetical protein MPN330"/>
    <property type="match status" value="1"/>
</dbReference>
<dbReference type="SUPFAM" id="SSF48452">
    <property type="entry name" value="TPR-like"/>
    <property type="match status" value="1"/>
</dbReference>
<reference evidence="2" key="1">
    <citation type="submission" date="2016-11" db="EMBL/GenBank/DDBJ databases">
        <authorList>
            <person name="Varghese N."/>
            <person name="Submissions S."/>
        </authorList>
    </citation>
    <scope>NUCLEOTIDE SEQUENCE [LARGE SCALE GENOMIC DNA]</scope>
    <source>
        <strain evidence="2">CGMCC 1.6496</strain>
    </source>
</reference>
<protein>
    <recommendedName>
        <fullName evidence="3">Tetratricopeptide repeat-containing protein</fullName>
    </recommendedName>
</protein>
<sequence>MKQRENIILFPKWRTALEEESLLALKEKRFAEALEKLDELLNYQVNSFEIVSGKLICLIELGRHKEAQDICEDVLQRQDEHYYHYLHIYLTILFQTNQYEMLMEQVEEEFKFHQVPEVLKEQFHQLYEMSRKLKVDMLVDRQSVFMEEWEDAITTRDYQKQWLIIEKLRAMKSEPNRKMLHLLVKEDIHPVVKTAMLIWLQEIDYNQLVHIKKWGRSIQVHPLEIEAIWNHASVKRINSIINELEQKNPTLYDLLVKLLYHYMYVKYPMLPVKEEAEHIALALKAIGANYLNIKLDEQGKQLDLNEYIEDIERCEALYSSIIEDN</sequence>
<dbReference type="EMBL" id="FQXD01000001">
    <property type="protein sequence ID" value="SHG74364.1"/>
    <property type="molecule type" value="Genomic_DNA"/>
</dbReference>
<dbReference type="Proteomes" id="UP000184079">
    <property type="component" value="Unassembled WGS sequence"/>
</dbReference>
<dbReference type="OrthoDB" id="2961242at2"/>